<feature type="compositionally biased region" description="Basic and acidic residues" evidence="1">
    <location>
        <begin position="64"/>
        <end position="85"/>
    </location>
</feature>
<gene>
    <name evidence="3" type="ORF">KDA82_19730</name>
</gene>
<name>A0A8T4IS95_9ACTN</name>
<feature type="domain" description="Methyltransferase type 12" evidence="2">
    <location>
        <begin position="128"/>
        <end position="225"/>
    </location>
</feature>
<dbReference type="GO" id="GO:0008168">
    <property type="term" value="F:methyltransferase activity"/>
    <property type="evidence" value="ECO:0007669"/>
    <property type="project" value="UniProtKB-KW"/>
</dbReference>
<keyword evidence="3" id="KW-0489">Methyltransferase</keyword>
<comment type="caution">
    <text evidence="3">The sequence shown here is derived from an EMBL/GenBank/DDBJ whole genome shotgun (WGS) entry which is preliminary data.</text>
</comment>
<organism evidence="3 4">
    <name type="scientific">Streptomyces daliensis</name>
    <dbReference type="NCBI Taxonomy" id="299421"/>
    <lineage>
        <taxon>Bacteria</taxon>
        <taxon>Bacillati</taxon>
        <taxon>Actinomycetota</taxon>
        <taxon>Actinomycetes</taxon>
        <taxon>Kitasatosporales</taxon>
        <taxon>Streptomycetaceae</taxon>
        <taxon>Streptomyces</taxon>
    </lineage>
</organism>
<accession>A0A8T4IS95</accession>
<dbReference type="CDD" id="cd02440">
    <property type="entry name" value="AdoMet_MTases"/>
    <property type="match status" value="1"/>
</dbReference>
<sequence>MRRGCGCDRGCDCPRPCPHHTSLSRVQQQKLSLLGLAVHVRRQTPHPGGPVTAQQHTHTHQPGHQHDHSHSQSHDHTHSHSHSHEDIDWEAMADHLEREAEIGLPFLDEAAAWLRGLLRDSVAVTRVLDVGSGPGVATSQLALAFPEAEAVAVDGAPKLLERARARADALGVGDRVTTRKAELPDDLGSLGEADLVWTGHVVHHLGDQQEALREMGRLLRPGGVLAVVESGLNARFLPRDIGMGRPGLLARVEATREDWFVRMRTALPGHKATVEHWPGLLAAAGLTPSGTRSFLTDIPAPVDAPVRAHLHAQLTRMRDVLTDELAADDLTVLDRLLDDDSPEGILNRPDAFYLTATTVHTARRTA</sequence>
<evidence type="ECO:0000313" key="4">
    <source>
        <dbReference type="Proteomes" id="UP000675554"/>
    </source>
</evidence>
<dbReference type="Pfam" id="PF08242">
    <property type="entry name" value="Methyltransf_12"/>
    <property type="match status" value="1"/>
</dbReference>
<dbReference type="SUPFAM" id="SSF53335">
    <property type="entry name" value="S-adenosyl-L-methionine-dependent methyltransferases"/>
    <property type="match status" value="1"/>
</dbReference>
<evidence type="ECO:0000313" key="3">
    <source>
        <dbReference type="EMBL" id="MBR7675211.1"/>
    </source>
</evidence>
<protein>
    <submittedName>
        <fullName evidence="3">Class I SAM-dependent methyltransferase</fullName>
    </submittedName>
</protein>
<keyword evidence="4" id="KW-1185">Reference proteome</keyword>
<dbReference type="InterPro" id="IPR029063">
    <property type="entry name" value="SAM-dependent_MTases_sf"/>
</dbReference>
<keyword evidence="3" id="KW-0808">Transferase</keyword>
<dbReference type="Gene3D" id="3.40.50.150">
    <property type="entry name" value="Vaccinia Virus protein VP39"/>
    <property type="match status" value="1"/>
</dbReference>
<reference evidence="3" key="1">
    <citation type="submission" date="2021-04" db="EMBL/GenBank/DDBJ databases">
        <title>Sequencing of actinobacteria type strains.</title>
        <authorList>
            <person name="Nguyen G.-S."/>
            <person name="Wentzel A."/>
        </authorList>
    </citation>
    <scope>NUCLEOTIDE SEQUENCE</scope>
    <source>
        <strain evidence="3">DSM 42095</strain>
    </source>
</reference>
<dbReference type="InterPro" id="IPR013217">
    <property type="entry name" value="Methyltransf_12"/>
</dbReference>
<dbReference type="AlphaFoldDB" id="A0A8T4IS95"/>
<feature type="region of interest" description="Disordered" evidence="1">
    <location>
        <begin position="42"/>
        <end position="85"/>
    </location>
</feature>
<dbReference type="GO" id="GO:0032259">
    <property type="term" value="P:methylation"/>
    <property type="evidence" value="ECO:0007669"/>
    <property type="project" value="UniProtKB-KW"/>
</dbReference>
<dbReference type="PANTHER" id="PTHR43591">
    <property type="entry name" value="METHYLTRANSFERASE"/>
    <property type="match status" value="1"/>
</dbReference>
<evidence type="ECO:0000259" key="2">
    <source>
        <dbReference type="Pfam" id="PF08242"/>
    </source>
</evidence>
<dbReference type="Proteomes" id="UP000675554">
    <property type="component" value="Unassembled WGS sequence"/>
</dbReference>
<dbReference type="EMBL" id="JAGSMN010000447">
    <property type="protein sequence ID" value="MBR7675211.1"/>
    <property type="molecule type" value="Genomic_DNA"/>
</dbReference>
<evidence type="ECO:0000256" key="1">
    <source>
        <dbReference type="SAM" id="MobiDB-lite"/>
    </source>
</evidence>
<dbReference type="PANTHER" id="PTHR43591:SF24">
    <property type="entry name" value="2-METHOXY-6-POLYPRENYL-1,4-BENZOQUINOL METHYLASE, MITOCHONDRIAL"/>
    <property type="match status" value="1"/>
</dbReference>
<proteinExistence type="predicted"/>